<reference evidence="1" key="2">
    <citation type="submission" date="2020-11" db="EMBL/GenBank/DDBJ databases">
        <authorList>
            <person name="McCartney M.A."/>
            <person name="Auch B."/>
            <person name="Kono T."/>
            <person name="Mallez S."/>
            <person name="Becker A."/>
            <person name="Gohl D.M."/>
            <person name="Silverstein K.A.T."/>
            <person name="Koren S."/>
            <person name="Bechman K.B."/>
            <person name="Herman A."/>
            <person name="Abrahante J.E."/>
            <person name="Garbe J."/>
        </authorList>
    </citation>
    <scope>NUCLEOTIDE SEQUENCE</scope>
    <source>
        <strain evidence="1">Duluth1</strain>
        <tissue evidence="1">Whole animal</tissue>
    </source>
</reference>
<dbReference type="Proteomes" id="UP000828390">
    <property type="component" value="Unassembled WGS sequence"/>
</dbReference>
<protein>
    <submittedName>
        <fullName evidence="1">Uncharacterized protein</fullName>
    </submittedName>
</protein>
<sequence length="70" mass="8181">MLVPRLRRYAATVDLTIRLVSKHALARVHRRKFKKIYGKLIDTWDDYEDDEITTTQLPRRCSHIAGLGSD</sequence>
<comment type="caution">
    <text evidence="1">The sequence shown here is derived from an EMBL/GenBank/DDBJ whole genome shotgun (WGS) entry which is preliminary data.</text>
</comment>
<gene>
    <name evidence="1" type="ORF">DPMN_109270</name>
</gene>
<reference evidence="1" key="1">
    <citation type="journal article" date="2019" name="bioRxiv">
        <title>The Genome of the Zebra Mussel, Dreissena polymorpha: A Resource for Invasive Species Research.</title>
        <authorList>
            <person name="McCartney M.A."/>
            <person name="Auch B."/>
            <person name="Kono T."/>
            <person name="Mallez S."/>
            <person name="Zhang Y."/>
            <person name="Obille A."/>
            <person name="Becker A."/>
            <person name="Abrahante J.E."/>
            <person name="Garbe J."/>
            <person name="Badalamenti J.P."/>
            <person name="Herman A."/>
            <person name="Mangelson H."/>
            <person name="Liachko I."/>
            <person name="Sullivan S."/>
            <person name="Sone E.D."/>
            <person name="Koren S."/>
            <person name="Silverstein K.A.T."/>
            <person name="Beckman K.B."/>
            <person name="Gohl D.M."/>
        </authorList>
    </citation>
    <scope>NUCLEOTIDE SEQUENCE</scope>
    <source>
        <strain evidence="1">Duluth1</strain>
        <tissue evidence="1">Whole animal</tissue>
    </source>
</reference>
<dbReference type="AlphaFoldDB" id="A0A9D4KAP9"/>
<accession>A0A9D4KAP9</accession>
<evidence type="ECO:0000313" key="2">
    <source>
        <dbReference type="Proteomes" id="UP000828390"/>
    </source>
</evidence>
<name>A0A9D4KAP9_DREPO</name>
<keyword evidence="2" id="KW-1185">Reference proteome</keyword>
<proteinExistence type="predicted"/>
<evidence type="ECO:0000313" key="1">
    <source>
        <dbReference type="EMBL" id="KAH3835902.1"/>
    </source>
</evidence>
<organism evidence="1 2">
    <name type="scientific">Dreissena polymorpha</name>
    <name type="common">Zebra mussel</name>
    <name type="synonym">Mytilus polymorpha</name>
    <dbReference type="NCBI Taxonomy" id="45954"/>
    <lineage>
        <taxon>Eukaryota</taxon>
        <taxon>Metazoa</taxon>
        <taxon>Spiralia</taxon>
        <taxon>Lophotrochozoa</taxon>
        <taxon>Mollusca</taxon>
        <taxon>Bivalvia</taxon>
        <taxon>Autobranchia</taxon>
        <taxon>Heteroconchia</taxon>
        <taxon>Euheterodonta</taxon>
        <taxon>Imparidentia</taxon>
        <taxon>Neoheterodontei</taxon>
        <taxon>Myida</taxon>
        <taxon>Dreissenoidea</taxon>
        <taxon>Dreissenidae</taxon>
        <taxon>Dreissena</taxon>
    </lineage>
</organism>
<dbReference type="EMBL" id="JAIWYP010000004">
    <property type="protein sequence ID" value="KAH3835902.1"/>
    <property type="molecule type" value="Genomic_DNA"/>
</dbReference>